<comment type="caution">
    <text evidence="2">The sequence shown here is derived from an EMBL/GenBank/DDBJ whole genome shotgun (WGS) entry which is preliminary data.</text>
</comment>
<dbReference type="PANTHER" id="PTHR37241">
    <property type="entry name" value="NEUROFILAMENT HEAVY PROTEIN"/>
    <property type="match status" value="1"/>
</dbReference>
<protein>
    <submittedName>
        <fullName evidence="2">Uncharacterized protein</fullName>
    </submittedName>
</protein>
<feature type="compositionally biased region" description="Basic and acidic residues" evidence="1">
    <location>
        <begin position="260"/>
        <end position="283"/>
    </location>
</feature>
<dbReference type="EMBL" id="JBCNJP010000020">
    <property type="protein sequence ID" value="KAK9060319.1"/>
    <property type="molecule type" value="Genomic_DNA"/>
</dbReference>
<dbReference type="PANTHER" id="PTHR37241:SF1">
    <property type="entry name" value="NEUROFILAMENT HEAVY PROTEIN"/>
    <property type="match status" value="1"/>
</dbReference>
<feature type="compositionally biased region" description="Polar residues" evidence="1">
    <location>
        <begin position="572"/>
        <end position="585"/>
    </location>
</feature>
<reference evidence="2 3" key="1">
    <citation type="submission" date="2024-04" db="EMBL/GenBank/DDBJ databases">
        <title>The reference genome of an endangered Asteraceae, Deinandra increscens subsp. villosa, native to the Central Coast of California.</title>
        <authorList>
            <person name="Guilliams M."/>
            <person name="Hasenstab-Lehman K."/>
            <person name="Meyer R."/>
            <person name="Mcevoy S."/>
        </authorList>
    </citation>
    <scope>NUCLEOTIDE SEQUENCE [LARGE SCALE GENOMIC DNA]</scope>
    <source>
        <tissue evidence="2">Leaf</tissue>
    </source>
</reference>
<evidence type="ECO:0000313" key="3">
    <source>
        <dbReference type="Proteomes" id="UP001408789"/>
    </source>
</evidence>
<feature type="compositionally biased region" description="Basic and acidic residues" evidence="1">
    <location>
        <begin position="322"/>
        <end position="334"/>
    </location>
</feature>
<feature type="region of interest" description="Disordered" evidence="1">
    <location>
        <begin position="362"/>
        <end position="387"/>
    </location>
</feature>
<sequence>MEEQTLQPVPELIDGNFVEEAESYTEEAEVKKEEIRMDDEEFYERIEAPKFVDFTKPYTYRTDDRYWFCSRVGCDQKHEEEINHEEISKNFVLRVLAARSPNVKLRRALNREHSSIKCPLSAPAKPSKPRIPRLAMVSSLISDKNGDTQRKIGPCSKVSSTPVAKSRQVAAKYMTTPRNKMCHPKPNSFRSIQNPKTATVDVPKSRTVAKALVFHSPKKAIILKRSVELQTPLTKICEGMKRLGIASEKKTLKGSTSKPKKPETEESSRRQLKTCRSEKKSKDLAPSNSTQTRNKKNPSYKCQSTKYQVVDVKLSDGSTSEFNKKEDLHPHETSETSNSHPALGAVINDLSNRDDKENMVSAEDHSNEVGIDDGNENALNPEDNNRSCNQPLGDKILGKEILKKNKVVQTAGPHETSETSNSHALGAVINDLSIRDDKENIASAEDHSNEVGIDDGKENALNPEDNNRSNHQPLGDKIHGKEILKKNKAVQTTGPGLMKCKKPKPTSIKPFRLRTDERGILKEAILEKKLHLPAPVNVVAKDTSIVKRAYRVQKNEPRPNIARTKRPESAEQRSMTSLKTRSQRVVSPRKVRKMPGQQLGVIDEKSSRLPSDVMVVANKSRAVSAARSTSRGKRHVTVAKEPNFHTSHLPRTCSKKVA</sequence>
<dbReference type="AlphaFoldDB" id="A0AAP0CP39"/>
<proteinExistence type="predicted"/>
<accession>A0AAP0CP39</accession>
<feature type="region of interest" description="Disordered" evidence="1">
    <location>
        <begin position="318"/>
        <end position="342"/>
    </location>
</feature>
<organism evidence="2 3">
    <name type="scientific">Deinandra increscens subsp. villosa</name>
    <dbReference type="NCBI Taxonomy" id="3103831"/>
    <lineage>
        <taxon>Eukaryota</taxon>
        <taxon>Viridiplantae</taxon>
        <taxon>Streptophyta</taxon>
        <taxon>Embryophyta</taxon>
        <taxon>Tracheophyta</taxon>
        <taxon>Spermatophyta</taxon>
        <taxon>Magnoliopsida</taxon>
        <taxon>eudicotyledons</taxon>
        <taxon>Gunneridae</taxon>
        <taxon>Pentapetalae</taxon>
        <taxon>asterids</taxon>
        <taxon>campanulids</taxon>
        <taxon>Asterales</taxon>
        <taxon>Asteraceae</taxon>
        <taxon>Asteroideae</taxon>
        <taxon>Heliantheae alliance</taxon>
        <taxon>Madieae</taxon>
        <taxon>Madiinae</taxon>
        <taxon>Deinandra</taxon>
    </lineage>
</organism>
<name>A0AAP0CP39_9ASTR</name>
<evidence type="ECO:0000256" key="1">
    <source>
        <dbReference type="SAM" id="MobiDB-lite"/>
    </source>
</evidence>
<gene>
    <name evidence="2" type="ORF">SSX86_021023</name>
</gene>
<dbReference type="Proteomes" id="UP001408789">
    <property type="component" value="Unassembled WGS sequence"/>
</dbReference>
<keyword evidence="3" id="KW-1185">Reference proteome</keyword>
<evidence type="ECO:0000313" key="2">
    <source>
        <dbReference type="EMBL" id="KAK9060319.1"/>
    </source>
</evidence>
<feature type="region of interest" description="Disordered" evidence="1">
    <location>
        <begin position="248"/>
        <end position="304"/>
    </location>
</feature>
<feature type="region of interest" description="Disordered" evidence="1">
    <location>
        <begin position="556"/>
        <end position="594"/>
    </location>
</feature>